<name>A0A2S2PM02_SCHGA</name>
<organism evidence="1">
    <name type="scientific">Schizaphis graminum</name>
    <name type="common">Green bug aphid</name>
    <dbReference type="NCBI Taxonomy" id="13262"/>
    <lineage>
        <taxon>Eukaryota</taxon>
        <taxon>Metazoa</taxon>
        <taxon>Ecdysozoa</taxon>
        <taxon>Arthropoda</taxon>
        <taxon>Hexapoda</taxon>
        <taxon>Insecta</taxon>
        <taxon>Pterygota</taxon>
        <taxon>Neoptera</taxon>
        <taxon>Paraneoptera</taxon>
        <taxon>Hemiptera</taxon>
        <taxon>Sternorrhyncha</taxon>
        <taxon>Aphidomorpha</taxon>
        <taxon>Aphidoidea</taxon>
        <taxon>Aphididae</taxon>
        <taxon>Aphidini</taxon>
        <taxon>Schizaphis</taxon>
    </lineage>
</organism>
<dbReference type="EMBL" id="GGMR01017871">
    <property type="protein sequence ID" value="MBY30490.1"/>
    <property type="molecule type" value="Transcribed_RNA"/>
</dbReference>
<proteinExistence type="predicted"/>
<evidence type="ECO:0000313" key="1">
    <source>
        <dbReference type="EMBL" id="MBY30490.1"/>
    </source>
</evidence>
<accession>A0A2S2PM02</accession>
<reference evidence="1" key="1">
    <citation type="submission" date="2018-04" db="EMBL/GenBank/DDBJ databases">
        <title>Transcriptome of Schizaphis graminum biotype I.</title>
        <authorList>
            <person name="Scully E.D."/>
            <person name="Geib S.M."/>
            <person name="Palmer N.A."/>
            <person name="Koch K."/>
            <person name="Bradshaw J."/>
            <person name="Heng-Moss T."/>
            <person name="Sarath G."/>
        </authorList>
    </citation>
    <scope>NUCLEOTIDE SEQUENCE</scope>
</reference>
<gene>
    <name evidence="1" type="ORF">g.95292</name>
</gene>
<dbReference type="AlphaFoldDB" id="A0A2S2PM02"/>
<sequence length="279" mass="32614">MITLSRMNRKELMKLTKTFPLGVQVTFRYNVEKWQKQNNSNESNINIASNPVSLPSCSKEILTSDVLSGFELFDVLKCTSGGMITEYYKSHNSLNDNIRTLLVELIIQHLISNKIVMSVALAENIANQIQRIFPSELKENYFMKDQSRQPKGKIYCKYFNTIRTLKTSGLITKKTNDRQMFKSSNIKLFSRWDSNNYEPEEDINLVLNQIRHDNCSLPELERHWSATVNYRLNTIKNAMSTQEIFKEWPSYMIPMGYKLVCKNIFNIGLHLYYIMGLYQ</sequence>
<protein>
    <submittedName>
        <fullName evidence="1">Uncharacterized protein</fullName>
    </submittedName>
</protein>